<dbReference type="InterPro" id="IPR004264">
    <property type="entry name" value="Transposase_23"/>
</dbReference>
<reference evidence="3" key="2">
    <citation type="submission" date="2015-07" db="EMBL/GenBank/DDBJ databases">
        <authorList>
            <person name="Noorani M."/>
        </authorList>
    </citation>
    <scope>NUCLEOTIDE SEQUENCE</scope>
    <source>
        <strain evidence="3">Yugu1</strain>
    </source>
</reference>
<protein>
    <recommendedName>
        <fullName evidence="2">Transposase Tnp1/En/Spm-like domain-containing protein</fullName>
    </recommendedName>
</protein>
<name>A0A368PK25_SETIT</name>
<feature type="compositionally biased region" description="Basic and acidic residues" evidence="1">
    <location>
        <begin position="58"/>
        <end position="69"/>
    </location>
</feature>
<reference evidence="3" key="1">
    <citation type="journal article" date="2012" name="Nat. Biotechnol.">
        <title>Reference genome sequence of the model plant Setaria.</title>
        <authorList>
            <person name="Bennetzen J.L."/>
            <person name="Schmutz J."/>
            <person name="Wang H."/>
            <person name="Percifield R."/>
            <person name="Hawkins J."/>
            <person name="Pontaroli A.C."/>
            <person name="Estep M."/>
            <person name="Feng L."/>
            <person name="Vaughn J.N."/>
            <person name="Grimwood J."/>
            <person name="Jenkins J."/>
            <person name="Barry K."/>
            <person name="Lindquist E."/>
            <person name="Hellsten U."/>
            <person name="Deshpande S."/>
            <person name="Wang X."/>
            <person name="Wu X."/>
            <person name="Mitros T."/>
            <person name="Triplett J."/>
            <person name="Yang X."/>
            <person name="Ye C.Y."/>
            <person name="Mauro-Herrera M."/>
            <person name="Wang L."/>
            <person name="Li P."/>
            <person name="Sharma M."/>
            <person name="Sharma R."/>
            <person name="Ronald P.C."/>
            <person name="Panaud O."/>
            <person name="Kellogg E.A."/>
            <person name="Brutnell T.P."/>
            <person name="Doust A.N."/>
            <person name="Tuskan G.A."/>
            <person name="Rokhsar D."/>
            <person name="Devos K.M."/>
        </authorList>
    </citation>
    <scope>NUCLEOTIDE SEQUENCE [LARGE SCALE GENOMIC DNA]</scope>
    <source>
        <strain evidence="3">Yugu1</strain>
    </source>
</reference>
<accession>A0A368PK25</accession>
<feature type="domain" description="Transposase Tnp1/En/Spm-like" evidence="2">
    <location>
        <begin position="2"/>
        <end position="36"/>
    </location>
</feature>
<sequence length="131" mass="14882">MLGYEYVAVAVHIVTDIGDEDLPRPYDNICTVRDAIGYVIAWPRSRMAPKRAPSSEADASKMKKTKIERPTTQELPWSLVDNDLLDIMVERGLVLGWRLVCPPRSERVPTPKPNEVVVFIEQYECGLHFPC</sequence>
<feature type="region of interest" description="Disordered" evidence="1">
    <location>
        <begin position="48"/>
        <end position="69"/>
    </location>
</feature>
<gene>
    <name evidence="3" type="ORF">SETIT_1G124000v2</name>
</gene>
<dbReference type="OrthoDB" id="691934at2759"/>
<proteinExistence type="predicted"/>
<organism evidence="3">
    <name type="scientific">Setaria italica</name>
    <name type="common">Foxtail millet</name>
    <name type="synonym">Panicum italicum</name>
    <dbReference type="NCBI Taxonomy" id="4555"/>
    <lineage>
        <taxon>Eukaryota</taxon>
        <taxon>Viridiplantae</taxon>
        <taxon>Streptophyta</taxon>
        <taxon>Embryophyta</taxon>
        <taxon>Tracheophyta</taxon>
        <taxon>Spermatophyta</taxon>
        <taxon>Magnoliopsida</taxon>
        <taxon>Liliopsida</taxon>
        <taxon>Poales</taxon>
        <taxon>Poaceae</taxon>
        <taxon>PACMAD clade</taxon>
        <taxon>Panicoideae</taxon>
        <taxon>Panicodae</taxon>
        <taxon>Paniceae</taxon>
        <taxon>Cenchrinae</taxon>
        <taxon>Setaria</taxon>
    </lineage>
</organism>
<dbReference type="EMBL" id="CM003528">
    <property type="protein sequence ID" value="RCV05953.1"/>
    <property type="molecule type" value="Genomic_DNA"/>
</dbReference>
<dbReference type="Pfam" id="PF03017">
    <property type="entry name" value="Transposase_23"/>
    <property type="match status" value="1"/>
</dbReference>
<evidence type="ECO:0000313" key="3">
    <source>
        <dbReference type="EMBL" id="RCV05953.1"/>
    </source>
</evidence>
<evidence type="ECO:0000256" key="1">
    <source>
        <dbReference type="SAM" id="MobiDB-lite"/>
    </source>
</evidence>
<dbReference type="AlphaFoldDB" id="A0A368PK25"/>
<evidence type="ECO:0000259" key="2">
    <source>
        <dbReference type="Pfam" id="PF03017"/>
    </source>
</evidence>